<proteinExistence type="predicted"/>
<dbReference type="EMBL" id="JAQMJV010000010">
    <property type="protein sequence ID" value="MDB8620156.1"/>
    <property type="molecule type" value="Genomic_DNA"/>
</dbReference>
<reference evidence="3" key="2">
    <citation type="submission" date="2023-01" db="EMBL/GenBank/DDBJ databases">
        <title>Human gut microbiome strain richness.</title>
        <authorList>
            <person name="Chen-Liaw A."/>
        </authorList>
    </citation>
    <scope>NUCLEOTIDE SEQUENCE</scope>
    <source>
        <strain evidence="3">1001262st2_G8_1001262B_160229</strain>
    </source>
</reference>
<gene>
    <name evidence="4" type="ORF">DW820_01135</name>
    <name evidence="3" type="ORF">PNV36_07015</name>
</gene>
<keyword evidence="2" id="KW-0732">Signal</keyword>
<evidence type="ECO:0000313" key="5">
    <source>
        <dbReference type="Proteomes" id="UP000285773"/>
    </source>
</evidence>
<dbReference type="EMBL" id="QSIO01000001">
    <property type="protein sequence ID" value="RHC95764.1"/>
    <property type="molecule type" value="Genomic_DNA"/>
</dbReference>
<keyword evidence="1" id="KW-0175">Coiled coil</keyword>
<reference evidence="4 5" key="1">
    <citation type="submission" date="2018-08" db="EMBL/GenBank/DDBJ databases">
        <title>A genome reference for cultivated species of the human gut microbiota.</title>
        <authorList>
            <person name="Zou Y."/>
            <person name="Xue W."/>
            <person name="Luo G."/>
        </authorList>
    </citation>
    <scope>NUCLEOTIDE SEQUENCE [LARGE SCALE GENOMIC DNA]</scope>
    <source>
        <strain evidence="4 5">AM33-3BH</strain>
    </source>
</reference>
<dbReference type="Proteomes" id="UP000285773">
    <property type="component" value="Unassembled WGS sequence"/>
</dbReference>
<dbReference type="Pfam" id="PF06207">
    <property type="entry name" value="DUF1002"/>
    <property type="match status" value="1"/>
</dbReference>
<accession>A0A414CL83</accession>
<dbReference type="InterPro" id="IPR009343">
    <property type="entry name" value="DUF1002"/>
</dbReference>
<comment type="caution">
    <text evidence="4">The sequence shown here is derived from an EMBL/GenBank/DDBJ whole genome shotgun (WGS) entry which is preliminary data.</text>
</comment>
<dbReference type="AlphaFoldDB" id="A0A414CL83"/>
<name>A0A414CL83_STRPA</name>
<dbReference type="RefSeq" id="WP_049522981.1">
    <property type="nucleotide sequence ID" value="NZ_JANCPP010000003.1"/>
</dbReference>
<feature type="coiled-coil region" evidence="1">
    <location>
        <begin position="198"/>
        <end position="225"/>
    </location>
</feature>
<organism evidence="4 5">
    <name type="scientific">Streptococcus parasanguinis</name>
    <dbReference type="NCBI Taxonomy" id="1318"/>
    <lineage>
        <taxon>Bacteria</taxon>
        <taxon>Bacillati</taxon>
        <taxon>Bacillota</taxon>
        <taxon>Bacilli</taxon>
        <taxon>Lactobacillales</taxon>
        <taxon>Streptococcaceae</taxon>
        <taxon>Streptococcus</taxon>
    </lineage>
</organism>
<feature type="chain" id="PRO_5041126078" evidence="2">
    <location>
        <begin position="26"/>
        <end position="336"/>
    </location>
</feature>
<sequence>MKLKKIALFVTTTLALFTAVPRVSADSNVQKVIDETYVKPDYVLGYSLDQSQIEQTLNLLNYDSSKDKEEWKTMTPEVYSSIMNVANDDSLELYSSVKIQKLGKNKPLEVNIVTPQNITKVTADMYRNAAVTLGLEHAQITVASPIQVTGESALAGIYYSLEKNGAKVSQESKDLAQEELKTLSGINEENAGKKNFDADKLNVALTDIKTAVANAKQNNQDLSKDDIRKIVEETLKNYKLDTTVTGNQINLIVNFAVNLSKSSVISSKSFTKTLSDLKDSIVDKAGDTFNNINLNFDTNAILKDSGNFFTNAWNAIAGFFGAIWNAIVKFFSGLVG</sequence>
<evidence type="ECO:0000313" key="3">
    <source>
        <dbReference type="EMBL" id="MDB8620156.1"/>
    </source>
</evidence>
<protein>
    <submittedName>
        <fullName evidence="4">DUF1002 domain-containing protein</fullName>
    </submittedName>
</protein>
<feature type="signal peptide" evidence="2">
    <location>
        <begin position="1"/>
        <end position="25"/>
    </location>
</feature>
<evidence type="ECO:0000256" key="2">
    <source>
        <dbReference type="SAM" id="SignalP"/>
    </source>
</evidence>
<dbReference type="Proteomes" id="UP001212685">
    <property type="component" value="Unassembled WGS sequence"/>
</dbReference>
<evidence type="ECO:0000313" key="4">
    <source>
        <dbReference type="EMBL" id="RHC95764.1"/>
    </source>
</evidence>
<evidence type="ECO:0000256" key="1">
    <source>
        <dbReference type="SAM" id="Coils"/>
    </source>
</evidence>